<dbReference type="Gene3D" id="3.30.420.40">
    <property type="match status" value="2"/>
</dbReference>
<dbReference type="GO" id="GO:0016301">
    <property type="term" value="F:kinase activity"/>
    <property type="evidence" value="ECO:0007669"/>
    <property type="project" value="UniProtKB-KW"/>
</dbReference>
<dbReference type="EMBL" id="JAVRHV010000001">
    <property type="protein sequence ID" value="MDT0552644.1"/>
    <property type="molecule type" value="Genomic_DNA"/>
</dbReference>
<keyword evidence="1" id="KW-0808">Transferase</keyword>
<evidence type="ECO:0000313" key="1">
    <source>
        <dbReference type="EMBL" id="MDT0552644.1"/>
    </source>
</evidence>
<reference evidence="1 2" key="1">
    <citation type="submission" date="2023-09" db="EMBL/GenBank/DDBJ databases">
        <authorList>
            <person name="Rey-Velasco X."/>
        </authorList>
    </citation>
    <scope>NUCLEOTIDE SEQUENCE [LARGE SCALE GENOMIC DNA]</scope>
    <source>
        <strain evidence="1 2">P050</strain>
    </source>
</reference>
<dbReference type="Pfam" id="PF03702">
    <property type="entry name" value="AnmK"/>
    <property type="match status" value="1"/>
</dbReference>
<dbReference type="RefSeq" id="WP_311592525.1">
    <property type="nucleotide sequence ID" value="NZ_JAVRHV010000001.1"/>
</dbReference>
<dbReference type="SUPFAM" id="SSF53067">
    <property type="entry name" value="Actin-like ATPase domain"/>
    <property type="match status" value="1"/>
</dbReference>
<dbReference type="EC" id="2.7.1.170" evidence="1"/>
<sequence length="352" mass="39173">MNDDKWFAIGLMSGTSLDGVDLVYASFVKGSYSYEIITSEMIPYSKSWEDKLRSGFDKDAAHLKLLDVAYGEYLGELINLFVKSHRIARVDFVASHGHTIFHKPEEGVTLQIGDGETISKLTGFKTVYDFRTQDVKLGGQGAPLVPIGDQLLFSDFEYCLNLGGFANISFDKRGERLAFDICPVNIVMNHYTQKIGLDYDDGGKIASEGTIHQELLDELDGLEFYNGDAPKSLGYEFVVEFIFPLIDNYNLEVKDVLRTFIAHIVNQIADKVSSPGQVFVTGGGAFNNFLIHQLQLKLFNSVIVPKNILINFKEALVFAFLGVLRIENKNNCLKSVTGANKDHCSGKIVEPK</sequence>
<protein>
    <submittedName>
        <fullName evidence="1">Anhydro-N-acetylmuramic acid kinase</fullName>
        <ecNumber evidence="1">2.7.1.170</ecNumber>
    </submittedName>
</protein>
<proteinExistence type="predicted"/>
<keyword evidence="1" id="KW-0418">Kinase</keyword>
<organism evidence="1 2">
    <name type="scientific">Urechidicola vernalis</name>
    <dbReference type="NCBI Taxonomy" id="3075600"/>
    <lineage>
        <taxon>Bacteria</taxon>
        <taxon>Pseudomonadati</taxon>
        <taxon>Bacteroidota</taxon>
        <taxon>Flavobacteriia</taxon>
        <taxon>Flavobacteriales</taxon>
        <taxon>Flavobacteriaceae</taxon>
        <taxon>Urechidicola</taxon>
    </lineage>
</organism>
<dbReference type="PANTHER" id="PTHR30605:SF0">
    <property type="entry name" value="ANHYDRO-N-ACETYLMURAMIC ACID KINASE"/>
    <property type="match status" value="1"/>
</dbReference>
<evidence type="ECO:0000313" key="2">
    <source>
        <dbReference type="Proteomes" id="UP001252186"/>
    </source>
</evidence>
<name>A0ABU2Y4R4_9FLAO</name>
<keyword evidence="2" id="KW-1185">Reference proteome</keyword>
<accession>A0ABU2Y4R4</accession>
<comment type="caution">
    <text evidence="1">The sequence shown here is derived from an EMBL/GenBank/DDBJ whole genome shotgun (WGS) entry which is preliminary data.</text>
</comment>
<dbReference type="Proteomes" id="UP001252186">
    <property type="component" value="Unassembled WGS sequence"/>
</dbReference>
<gene>
    <name evidence="1" type="ORF">RM519_05245</name>
</gene>
<dbReference type="InterPro" id="IPR005338">
    <property type="entry name" value="Anhydro_N_Ac-Mur_kinase"/>
</dbReference>
<dbReference type="PANTHER" id="PTHR30605">
    <property type="entry name" value="ANHYDRO-N-ACETYLMURAMIC ACID KINASE"/>
    <property type="match status" value="1"/>
</dbReference>
<dbReference type="NCBIfam" id="NF007144">
    <property type="entry name" value="PRK09585.2-3"/>
    <property type="match status" value="1"/>
</dbReference>
<dbReference type="InterPro" id="IPR043129">
    <property type="entry name" value="ATPase_NBD"/>
</dbReference>